<dbReference type="EMBL" id="JARKIK010000010">
    <property type="protein sequence ID" value="KAK8749194.1"/>
    <property type="molecule type" value="Genomic_DNA"/>
</dbReference>
<evidence type="ECO:0000256" key="1">
    <source>
        <dbReference type="SAM" id="SignalP"/>
    </source>
</evidence>
<dbReference type="Gene3D" id="3.10.100.10">
    <property type="entry name" value="Mannose-Binding Protein A, subunit A"/>
    <property type="match status" value="1"/>
</dbReference>
<dbReference type="CDD" id="cd00037">
    <property type="entry name" value="CLECT"/>
    <property type="match status" value="1"/>
</dbReference>
<keyword evidence="4" id="KW-1185">Reference proteome</keyword>
<keyword evidence="1" id="KW-0732">Signal</keyword>
<dbReference type="SUPFAM" id="SSF56436">
    <property type="entry name" value="C-type lectin-like"/>
    <property type="match status" value="1"/>
</dbReference>
<proteinExistence type="predicted"/>
<feature type="domain" description="C-type lectin" evidence="2">
    <location>
        <begin position="135"/>
        <end position="254"/>
    </location>
</feature>
<accession>A0AAW0YBC5</accession>
<dbReference type="InterPro" id="IPR016186">
    <property type="entry name" value="C-type_lectin-like/link_sf"/>
</dbReference>
<dbReference type="Pfam" id="PF00059">
    <property type="entry name" value="Lectin_C"/>
    <property type="match status" value="1"/>
</dbReference>
<feature type="non-terminal residue" evidence="3">
    <location>
        <position position="1"/>
    </location>
</feature>
<dbReference type="Proteomes" id="UP001445076">
    <property type="component" value="Unassembled WGS sequence"/>
</dbReference>
<protein>
    <recommendedName>
        <fullName evidence="2">C-type lectin domain-containing protein</fullName>
    </recommendedName>
</protein>
<evidence type="ECO:0000313" key="4">
    <source>
        <dbReference type="Proteomes" id="UP001445076"/>
    </source>
</evidence>
<feature type="signal peptide" evidence="1">
    <location>
        <begin position="1"/>
        <end position="24"/>
    </location>
</feature>
<dbReference type="AlphaFoldDB" id="A0AAW0YBC5"/>
<comment type="caution">
    <text evidence="3">The sequence shown here is derived from an EMBL/GenBank/DDBJ whole genome shotgun (WGS) entry which is preliminary data.</text>
</comment>
<feature type="chain" id="PRO_5043766021" description="C-type lectin domain-containing protein" evidence="1">
    <location>
        <begin position="25"/>
        <end position="258"/>
    </location>
</feature>
<evidence type="ECO:0000313" key="3">
    <source>
        <dbReference type="EMBL" id="KAK8749194.1"/>
    </source>
</evidence>
<evidence type="ECO:0000259" key="2">
    <source>
        <dbReference type="PROSITE" id="PS50041"/>
    </source>
</evidence>
<dbReference type="SMART" id="SM00034">
    <property type="entry name" value="CLECT"/>
    <property type="match status" value="1"/>
</dbReference>
<dbReference type="InterPro" id="IPR050111">
    <property type="entry name" value="C-type_lectin/snaclec_domain"/>
</dbReference>
<dbReference type="PROSITE" id="PS50041">
    <property type="entry name" value="C_TYPE_LECTIN_2"/>
    <property type="match status" value="1"/>
</dbReference>
<dbReference type="InterPro" id="IPR001304">
    <property type="entry name" value="C-type_lectin-like"/>
</dbReference>
<organism evidence="3 4">
    <name type="scientific">Cherax quadricarinatus</name>
    <name type="common">Australian red claw crayfish</name>
    <dbReference type="NCBI Taxonomy" id="27406"/>
    <lineage>
        <taxon>Eukaryota</taxon>
        <taxon>Metazoa</taxon>
        <taxon>Ecdysozoa</taxon>
        <taxon>Arthropoda</taxon>
        <taxon>Crustacea</taxon>
        <taxon>Multicrustacea</taxon>
        <taxon>Malacostraca</taxon>
        <taxon>Eumalacostraca</taxon>
        <taxon>Eucarida</taxon>
        <taxon>Decapoda</taxon>
        <taxon>Pleocyemata</taxon>
        <taxon>Astacidea</taxon>
        <taxon>Parastacoidea</taxon>
        <taxon>Parastacidae</taxon>
        <taxon>Cherax</taxon>
    </lineage>
</organism>
<dbReference type="PANTHER" id="PTHR22803">
    <property type="entry name" value="MANNOSE, PHOSPHOLIPASE, LECTIN RECEPTOR RELATED"/>
    <property type="match status" value="1"/>
</dbReference>
<name>A0AAW0YBC5_CHEQU</name>
<sequence>VKVVNMTCGLIIILLSLVSALAEASFIFDTADVAVTTGETLELKCGVKQDFRYCVWENEKGYIYQVEDVHAGVHAGMRAPEDLTDNQCGVVIDSIGAQDLGAWTCKVHLAGRTLVGSRNVGKTNMGPCDESFVLLGQECYYFHESSHKSWQDAREYCRSMTTLADLAVVDECHELALIWDHVIMYHNATWHWIGGSDLGQEGYWYFVDASPVPVGTPFWRPGNPSDDGNCLDLSEPYGYFNDYDCEKTGHFICQQIFL</sequence>
<reference evidence="3 4" key="1">
    <citation type="journal article" date="2024" name="BMC Genomics">
        <title>Genome assembly of redclaw crayfish (Cherax quadricarinatus) provides insights into its immune adaptation and hypoxia tolerance.</title>
        <authorList>
            <person name="Liu Z."/>
            <person name="Zheng J."/>
            <person name="Li H."/>
            <person name="Fang K."/>
            <person name="Wang S."/>
            <person name="He J."/>
            <person name="Zhou D."/>
            <person name="Weng S."/>
            <person name="Chi M."/>
            <person name="Gu Z."/>
            <person name="He J."/>
            <person name="Li F."/>
            <person name="Wang M."/>
        </authorList>
    </citation>
    <scope>NUCLEOTIDE SEQUENCE [LARGE SCALE GENOMIC DNA]</scope>
    <source>
        <strain evidence="3">ZL_2023a</strain>
    </source>
</reference>
<gene>
    <name evidence="3" type="ORF">OTU49_015724</name>
</gene>
<dbReference type="InterPro" id="IPR016187">
    <property type="entry name" value="CTDL_fold"/>
</dbReference>